<keyword evidence="3" id="KW-1185">Reference proteome</keyword>
<protein>
    <submittedName>
        <fullName evidence="2">Uncharacterized protein</fullName>
    </submittedName>
</protein>
<evidence type="ECO:0000256" key="1">
    <source>
        <dbReference type="SAM" id="MobiDB-lite"/>
    </source>
</evidence>
<feature type="compositionally biased region" description="Basic residues" evidence="1">
    <location>
        <begin position="11"/>
        <end position="25"/>
    </location>
</feature>
<feature type="region of interest" description="Disordered" evidence="1">
    <location>
        <begin position="1"/>
        <end position="25"/>
    </location>
</feature>
<accession>A0A8R1IGG5</accession>
<dbReference type="AlphaFoldDB" id="A0A8R1IGG5"/>
<proteinExistence type="predicted"/>
<sequence length="84" mass="9276">MDPAAEVSNSKTKKRRSLTTRKKKSPSNKIFVLGEEVENILWEVTQGELGKAPLAVKSHLGDRVVAPAAEDFEGMAQRLAELRD</sequence>
<reference evidence="2" key="2">
    <citation type="submission" date="2022-06" db="UniProtKB">
        <authorList>
            <consortium name="EnsemblMetazoa"/>
        </authorList>
    </citation>
    <scope>IDENTIFICATION</scope>
    <source>
        <strain evidence="2">DF5081</strain>
    </source>
</reference>
<dbReference type="Proteomes" id="UP000005237">
    <property type="component" value="Unassembled WGS sequence"/>
</dbReference>
<reference evidence="3" key="1">
    <citation type="submission" date="2010-08" db="EMBL/GenBank/DDBJ databases">
        <authorList>
            <consortium name="Caenorhabditis japonica Sequencing Consortium"/>
            <person name="Wilson R.K."/>
        </authorList>
    </citation>
    <scope>NUCLEOTIDE SEQUENCE [LARGE SCALE GENOMIC DNA]</scope>
    <source>
        <strain evidence="3">DF5081</strain>
    </source>
</reference>
<evidence type="ECO:0000313" key="2">
    <source>
        <dbReference type="EnsemblMetazoa" id="CJA33302.1"/>
    </source>
</evidence>
<dbReference type="EnsemblMetazoa" id="CJA33302.1">
    <property type="protein sequence ID" value="CJA33302.1"/>
    <property type="gene ID" value="WBGene00209149"/>
</dbReference>
<organism evidence="2 3">
    <name type="scientific">Caenorhabditis japonica</name>
    <dbReference type="NCBI Taxonomy" id="281687"/>
    <lineage>
        <taxon>Eukaryota</taxon>
        <taxon>Metazoa</taxon>
        <taxon>Ecdysozoa</taxon>
        <taxon>Nematoda</taxon>
        <taxon>Chromadorea</taxon>
        <taxon>Rhabditida</taxon>
        <taxon>Rhabditina</taxon>
        <taxon>Rhabditomorpha</taxon>
        <taxon>Rhabditoidea</taxon>
        <taxon>Rhabditidae</taxon>
        <taxon>Peloderinae</taxon>
        <taxon>Caenorhabditis</taxon>
    </lineage>
</organism>
<name>A0A8R1IGG5_CAEJA</name>
<evidence type="ECO:0000313" key="3">
    <source>
        <dbReference type="Proteomes" id="UP000005237"/>
    </source>
</evidence>